<sequence length="448" mass="51819">MKRIFLLLIVLLAGVSPQPLHAQAEPEDIAAVTDQFQESFFESLKQKGIENYDKAIESLEKCLKLQPNNPVVLSELGKNYLHLKRYKEAYDSYEKASQLEPDNRWYLAGMYDVTYETKDYNNSITLVQKLIPFDESYKEDLTSLYMKTGQFDKALTLINELNESAGHSDKRDAYKSDILKDTRYQGSEKDNLLEQIRKNPKEESNYIALIYLYSNSNQEQKAQEVARQLEKEIPTSDWAQVSLFKFHLNNNDGDKAVASMNQALKSSKIDNKVKQRIINEFLIFTKTNPKYDADLEKAIGYVSDDKSVNAAKELGKFYQNQKDWAKAAKYYEIDTANHPDDLETKLLLMQAYAEDRQFDVLAKKADALIELYPLQPELYYFSGLAYNQLKNFKKAKDTLEAGIDYLVDNRDMEINFNIQLGEAWNGLGDARKKEQYFLKADQLLKKKK</sequence>
<dbReference type="Proteomes" id="UP000244193">
    <property type="component" value="Chromosome"/>
</dbReference>
<keyword evidence="2 3" id="KW-0802">TPR repeat</keyword>
<dbReference type="SMART" id="SM00028">
    <property type="entry name" value="TPR"/>
    <property type="match status" value="4"/>
</dbReference>
<evidence type="ECO:0000256" key="2">
    <source>
        <dbReference type="ARBA" id="ARBA00022803"/>
    </source>
</evidence>
<feature type="repeat" description="TPR" evidence="3">
    <location>
        <begin position="70"/>
        <end position="103"/>
    </location>
</feature>
<keyword evidence="1" id="KW-0677">Repeat</keyword>
<dbReference type="EMBL" id="CP028811">
    <property type="protein sequence ID" value="AWA29217.1"/>
    <property type="molecule type" value="Genomic_DNA"/>
</dbReference>
<dbReference type="PANTHER" id="PTHR45586:SF1">
    <property type="entry name" value="LIPOPOLYSACCHARIDE ASSEMBLY PROTEIN B"/>
    <property type="match status" value="1"/>
</dbReference>
<feature type="chain" id="PRO_5015459307" evidence="4">
    <location>
        <begin position="23"/>
        <end position="448"/>
    </location>
</feature>
<protein>
    <submittedName>
        <fullName evidence="5">Cytochrome C biosynthesis protein</fullName>
    </submittedName>
</protein>
<proteinExistence type="predicted"/>
<evidence type="ECO:0000256" key="4">
    <source>
        <dbReference type="SAM" id="SignalP"/>
    </source>
</evidence>
<dbReference type="KEGG" id="fmg:HYN48_03455"/>
<gene>
    <name evidence="5" type="ORF">HYN48_03455</name>
</gene>
<dbReference type="InterPro" id="IPR011990">
    <property type="entry name" value="TPR-like_helical_dom_sf"/>
</dbReference>
<keyword evidence="6" id="KW-1185">Reference proteome</keyword>
<dbReference type="Pfam" id="PF13181">
    <property type="entry name" value="TPR_8"/>
    <property type="match status" value="1"/>
</dbReference>
<dbReference type="RefSeq" id="WP_108369802.1">
    <property type="nucleotide sequence ID" value="NZ_CP028811.1"/>
</dbReference>
<dbReference type="PROSITE" id="PS50005">
    <property type="entry name" value="TPR"/>
    <property type="match status" value="1"/>
</dbReference>
<dbReference type="PROSITE" id="PS50293">
    <property type="entry name" value="TPR_REGION"/>
    <property type="match status" value="1"/>
</dbReference>
<keyword evidence="4" id="KW-0732">Signal</keyword>
<feature type="signal peptide" evidence="4">
    <location>
        <begin position="1"/>
        <end position="22"/>
    </location>
</feature>
<dbReference type="Pfam" id="PF14559">
    <property type="entry name" value="TPR_19"/>
    <property type="match status" value="1"/>
</dbReference>
<organism evidence="5 6">
    <name type="scientific">Flavobacterium magnum</name>
    <dbReference type="NCBI Taxonomy" id="2162713"/>
    <lineage>
        <taxon>Bacteria</taxon>
        <taxon>Pseudomonadati</taxon>
        <taxon>Bacteroidota</taxon>
        <taxon>Flavobacteriia</taxon>
        <taxon>Flavobacteriales</taxon>
        <taxon>Flavobacteriaceae</taxon>
        <taxon>Flavobacterium</taxon>
    </lineage>
</organism>
<name>A0A2S0RAZ6_9FLAO</name>
<dbReference type="InterPro" id="IPR019734">
    <property type="entry name" value="TPR_rpt"/>
</dbReference>
<dbReference type="PANTHER" id="PTHR45586">
    <property type="entry name" value="TPR REPEAT-CONTAINING PROTEIN PA4667"/>
    <property type="match status" value="1"/>
</dbReference>
<dbReference type="InterPro" id="IPR051012">
    <property type="entry name" value="CellSynth/LPSAsmb/PSIAsmb"/>
</dbReference>
<dbReference type="Pfam" id="PF13176">
    <property type="entry name" value="TPR_7"/>
    <property type="match status" value="1"/>
</dbReference>
<evidence type="ECO:0000256" key="3">
    <source>
        <dbReference type="PROSITE-ProRule" id="PRU00339"/>
    </source>
</evidence>
<dbReference type="SUPFAM" id="SSF48452">
    <property type="entry name" value="TPR-like"/>
    <property type="match status" value="3"/>
</dbReference>
<evidence type="ECO:0000313" key="5">
    <source>
        <dbReference type="EMBL" id="AWA29217.1"/>
    </source>
</evidence>
<evidence type="ECO:0000256" key="1">
    <source>
        <dbReference type="ARBA" id="ARBA00022737"/>
    </source>
</evidence>
<dbReference type="AlphaFoldDB" id="A0A2S0RAZ6"/>
<evidence type="ECO:0000313" key="6">
    <source>
        <dbReference type="Proteomes" id="UP000244193"/>
    </source>
</evidence>
<reference evidence="5 6" key="1">
    <citation type="submission" date="2018-04" db="EMBL/GenBank/DDBJ databases">
        <title>Genome sequencing of Flavobacterium sp. HYN0048.</title>
        <authorList>
            <person name="Yi H."/>
            <person name="Baek C."/>
        </authorList>
    </citation>
    <scope>NUCLEOTIDE SEQUENCE [LARGE SCALE GENOMIC DNA]</scope>
    <source>
        <strain evidence="5 6">HYN0048</strain>
    </source>
</reference>
<dbReference type="OrthoDB" id="1465784at2"/>
<dbReference type="Gene3D" id="1.25.40.10">
    <property type="entry name" value="Tetratricopeptide repeat domain"/>
    <property type="match status" value="3"/>
</dbReference>
<accession>A0A2S0RAZ6</accession>